<proteinExistence type="predicted"/>
<dbReference type="KEGG" id="bli:BL05031"/>
<organism evidence="1 2">
    <name type="scientific">Bacillus licheniformis (strain ATCC 14580 / DSM 13 / JCM 2505 / CCUG 7422 / NBRC 12200 / NCIMB 9375 / NCTC 10341 / NRRL NRS-1264 / Gibson 46)</name>
    <dbReference type="NCBI Taxonomy" id="279010"/>
    <lineage>
        <taxon>Bacteria</taxon>
        <taxon>Bacillati</taxon>
        <taxon>Bacillota</taxon>
        <taxon>Bacilli</taxon>
        <taxon>Bacillales</taxon>
        <taxon>Bacillaceae</taxon>
        <taxon>Bacillus</taxon>
    </lineage>
</organism>
<evidence type="ECO:0000313" key="2">
    <source>
        <dbReference type="Proteomes" id="UP000000606"/>
    </source>
</evidence>
<dbReference type="HOGENOM" id="CLU_3340121_0_0_9"/>
<name>Q62YP2_BACLD</name>
<dbReference type="AlphaFoldDB" id="Q62YP2"/>
<reference evidence="1 2" key="1">
    <citation type="journal article" date="2004" name="Genome Biol.">
        <title>Complete genome sequence of the industrial bacterium Bacillus licheniformis and comparisons with closely related Bacillus species.</title>
        <authorList>
            <person name="Rey M.W."/>
            <person name="Ramaiya P."/>
            <person name="Nelson B.A."/>
            <person name="Brody-Karpin S.D."/>
            <person name="Zaretsky E.J."/>
            <person name="Tang M."/>
            <person name="Lopez de Leon A."/>
            <person name="Xiang H."/>
            <person name="Gusti V."/>
            <person name="Clausen I.G."/>
            <person name="Olsen P.B."/>
            <person name="Rasmussen M.D."/>
            <person name="Andersen J.T."/>
            <person name="Jorgensen P.L."/>
            <person name="Larsen T.S."/>
            <person name="Sorokin A."/>
            <person name="Bolotin A."/>
            <person name="Lapidus A."/>
            <person name="Galleron N."/>
            <person name="Ehrlich S.D."/>
            <person name="Berka R.M."/>
        </authorList>
    </citation>
    <scope>NUCLEOTIDE SEQUENCE [LARGE SCALE GENOMIC DNA]</scope>
    <source>
        <strain evidence="2">ATCC 14580 / DSM 13 / JCM 2505 / CCUG 7422 / NBRC 12200 / NCIMB 9375 / NCTC 10341 / NRRL NRS-1264 / Gibson 46</strain>
    </source>
</reference>
<keyword evidence="2" id="KW-1185">Reference proteome</keyword>
<accession>Q62YP2</accession>
<protein>
    <submittedName>
        <fullName evidence="1">Uncharacterized protein</fullName>
    </submittedName>
</protein>
<dbReference type="EMBL" id="CP000002">
    <property type="protein sequence ID" value="AAU22116.2"/>
    <property type="molecule type" value="Genomic_DNA"/>
</dbReference>
<sequence>MENRPALLWQGNFSEVEHSRKTKHDISIFSFALSGLRKELMYNQ</sequence>
<dbReference type="Proteomes" id="UP000000606">
    <property type="component" value="Chromosome"/>
</dbReference>
<gene>
    <name evidence="1" type="ordered locus">BL05031</name>
</gene>
<evidence type="ECO:0000313" key="1">
    <source>
        <dbReference type="EMBL" id="AAU22116.2"/>
    </source>
</evidence>